<evidence type="ECO:0000313" key="2">
    <source>
        <dbReference type="EMBL" id="VFU50125.1"/>
    </source>
</evidence>
<feature type="chain" id="PRO_5026710745" description="Secreted protein" evidence="1">
    <location>
        <begin position="25"/>
        <end position="71"/>
    </location>
</feature>
<proteinExistence type="predicted"/>
<accession>A0A6N2MB83</accession>
<reference evidence="2" key="1">
    <citation type="submission" date="2019-03" db="EMBL/GenBank/DDBJ databases">
        <authorList>
            <person name="Mank J."/>
            <person name="Almeida P."/>
        </authorList>
    </citation>
    <scope>NUCLEOTIDE SEQUENCE</scope>
    <source>
        <strain evidence="2">78183</strain>
    </source>
</reference>
<feature type="signal peptide" evidence="1">
    <location>
        <begin position="1"/>
        <end position="24"/>
    </location>
</feature>
<dbReference type="EMBL" id="CAADRP010001719">
    <property type="protein sequence ID" value="VFU50125.1"/>
    <property type="molecule type" value="Genomic_DNA"/>
</dbReference>
<sequence>MSPGLSLSLLLAKSTLLLFRTADWLLVPLEPLPLWLLVPLEPLSLEDLPHLHYLYRQANPVLMDFPSLLDH</sequence>
<name>A0A6N2MB83_SALVM</name>
<dbReference type="AlphaFoldDB" id="A0A6N2MB83"/>
<protein>
    <recommendedName>
        <fullName evidence="3">Secreted protein</fullName>
    </recommendedName>
</protein>
<keyword evidence="1" id="KW-0732">Signal</keyword>
<evidence type="ECO:0008006" key="3">
    <source>
        <dbReference type="Google" id="ProtNLM"/>
    </source>
</evidence>
<evidence type="ECO:0000256" key="1">
    <source>
        <dbReference type="SAM" id="SignalP"/>
    </source>
</evidence>
<gene>
    <name evidence="2" type="ORF">SVIM_LOCUS332953</name>
</gene>
<organism evidence="2">
    <name type="scientific">Salix viminalis</name>
    <name type="common">Common osier</name>
    <name type="synonym">Basket willow</name>
    <dbReference type="NCBI Taxonomy" id="40686"/>
    <lineage>
        <taxon>Eukaryota</taxon>
        <taxon>Viridiplantae</taxon>
        <taxon>Streptophyta</taxon>
        <taxon>Embryophyta</taxon>
        <taxon>Tracheophyta</taxon>
        <taxon>Spermatophyta</taxon>
        <taxon>Magnoliopsida</taxon>
        <taxon>eudicotyledons</taxon>
        <taxon>Gunneridae</taxon>
        <taxon>Pentapetalae</taxon>
        <taxon>rosids</taxon>
        <taxon>fabids</taxon>
        <taxon>Malpighiales</taxon>
        <taxon>Salicaceae</taxon>
        <taxon>Saliceae</taxon>
        <taxon>Salix</taxon>
    </lineage>
</organism>